<keyword evidence="1" id="KW-0472">Membrane</keyword>
<evidence type="ECO:0000256" key="1">
    <source>
        <dbReference type="SAM" id="Phobius"/>
    </source>
</evidence>
<comment type="caution">
    <text evidence="2">The sequence shown here is derived from an EMBL/GenBank/DDBJ whole genome shotgun (WGS) entry which is preliminary data.</text>
</comment>
<reference evidence="2 3" key="1">
    <citation type="journal article" date="2014" name="Genome Announc.">
        <title>Genome Sequence of Bacillus simplex Strain P558, Isolated from a Human Fecal Sample.</title>
        <authorList>
            <person name="Croce O."/>
            <person name="Hugon P."/>
            <person name="Lagier J.C."/>
            <person name="Bibi F."/>
            <person name="Robert C."/>
            <person name="Azhar E.I."/>
            <person name="Raoult D."/>
            <person name="Fournier P.E."/>
        </authorList>
    </citation>
    <scope>NUCLEOTIDE SEQUENCE [LARGE SCALE GENOMIC DNA]</scope>
    <source>
        <strain evidence="2 3">P558</strain>
    </source>
</reference>
<keyword evidence="1" id="KW-1133">Transmembrane helix</keyword>
<feature type="transmembrane region" description="Helical" evidence="1">
    <location>
        <begin position="54"/>
        <end position="73"/>
    </location>
</feature>
<accession>A0AAN2TSC0</accession>
<sequence>MSNIVIGAVFIIITMVKTIRNKEYIWLICLLPVVCLIVFSLTDILDFIPKLLKMISSYILFILTIIYCVFYSMRNQVD</sequence>
<feature type="transmembrane region" description="Helical" evidence="1">
    <location>
        <begin position="24"/>
        <end position="42"/>
    </location>
</feature>
<name>A0AAN2TSC0_9BACI</name>
<dbReference type="AlphaFoldDB" id="A0AAN2TSC0"/>
<keyword evidence="3" id="KW-1185">Reference proteome</keyword>
<gene>
    <name evidence="2" type="ORF">BN1180_02135</name>
</gene>
<protein>
    <submittedName>
        <fullName evidence="2">Uncharacterized protein</fullName>
    </submittedName>
</protein>
<dbReference type="EMBL" id="CCXW01000001">
    <property type="protein sequence ID" value="CEG31978.1"/>
    <property type="molecule type" value="Genomic_DNA"/>
</dbReference>
<evidence type="ECO:0000313" key="3">
    <source>
        <dbReference type="Proteomes" id="UP000182110"/>
    </source>
</evidence>
<organism evidence="2 3">
    <name type="scientific">Peribacillus simplex</name>
    <dbReference type="NCBI Taxonomy" id="1478"/>
    <lineage>
        <taxon>Bacteria</taxon>
        <taxon>Bacillati</taxon>
        <taxon>Bacillota</taxon>
        <taxon>Bacilli</taxon>
        <taxon>Bacillales</taxon>
        <taxon>Bacillaceae</taxon>
        <taxon>Peribacillus</taxon>
    </lineage>
</organism>
<keyword evidence="1" id="KW-0812">Transmembrane</keyword>
<evidence type="ECO:0000313" key="2">
    <source>
        <dbReference type="EMBL" id="CEG31978.1"/>
    </source>
</evidence>
<proteinExistence type="predicted"/>
<dbReference type="Proteomes" id="UP000182110">
    <property type="component" value="Unassembled WGS sequence"/>
</dbReference>